<feature type="transmembrane region" description="Helical" evidence="6">
    <location>
        <begin position="12"/>
        <end position="34"/>
    </location>
</feature>
<keyword evidence="4 6" id="KW-1133">Transmembrane helix</keyword>
<dbReference type="HOGENOM" id="CLU_054944_0_1_9"/>
<dbReference type="eggNOG" id="COG3336">
    <property type="taxonomic scope" value="Bacteria"/>
</dbReference>
<comment type="subcellular location">
    <subcellularLocation>
        <location evidence="1">Cell membrane</location>
        <topology evidence="1">Multi-pass membrane protein</topology>
    </subcellularLocation>
</comment>
<gene>
    <name evidence="7" type="ORF">BN1048_00436</name>
</gene>
<dbReference type="InterPro" id="IPR019108">
    <property type="entry name" value="Caa3_assmbl_CtaG-rel"/>
</dbReference>
<feature type="transmembrane region" description="Helical" evidence="6">
    <location>
        <begin position="54"/>
        <end position="74"/>
    </location>
</feature>
<accession>A0A078M1W2</accession>
<keyword evidence="8" id="KW-1185">Reference proteome</keyword>
<name>A0A078M1W2_9STAP</name>
<proteinExistence type="predicted"/>
<dbReference type="AlphaFoldDB" id="A0A078M1W2"/>
<evidence type="ECO:0000256" key="1">
    <source>
        <dbReference type="ARBA" id="ARBA00004651"/>
    </source>
</evidence>
<feature type="transmembrane region" description="Helical" evidence="6">
    <location>
        <begin position="127"/>
        <end position="146"/>
    </location>
</feature>
<evidence type="ECO:0000256" key="4">
    <source>
        <dbReference type="ARBA" id="ARBA00022989"/>
    </source>
</evidence>
<feature type="transmembrane region" description="Helical" evidence="6">
    <location>
        <begin position="158"/>
        <end position="175"/>
    </location>
</feature>
<evidence type="ECO:0000256" key="2">
    <source>
        <dbReference type="ARBA" id="ARBA00022475"/>
    </source>
</evidence>
<dbReference type="InterPro" id="IPR014108">
    <property type="entry name" value="Caa3-assmbl_CtaG"/>
</dbReference>
<dbReference type="STRING" id="1461582.BN1048_00436"/>
<dbReference type="NCBIfam" id="TIGR02737">
    <property type="entry name" value="caa3_CtaG"/>
    <property type="match status" value="1"/>
</dbReference>
<organism evidence="7 8">
    <name type="scientific">Jeotgalicoccus saudimassiliensis</name>
    <dbReference type="NCBI Taxonomy" id="1461582"/>
    <lineage>
        <taxon>Bacteria</taxon>
        <taxon>Bacillati</taxon>
        <taxon>Bacillota</taxon>
        <taxon>Bacilli</taxon>
        <taxon>Bacillales</taxon>
        <taxon>Staphylococcaceae</taxon>
        <taxon>Jeotgalicoccus</taxon>
    </lineage>
</organism>
<sequence>MENITSIKIFGFMALWSPFFLAFVILLTAVFFLVTTRWYREFEGGRPLTQKEGALFVVNMILLYAMYGAPIDLLSHILFTFHMVQMAFVLFLIAPLVYFSIPEYLQKYLVSLPVIGPVLRLGANKPLFSLMLLIAAFSIYHLPVVMDNLKMSSTLHTLVLAIMFLTAVMAFYPIFNKVEPEEKHMGGLFKLLYVFGIGAFVTPACALIIFAGSPMYATFTEGEAWLNAMALCVPAGILDSIAGAGMISGPEYFTNTTPLIDQQTGGIIMKVLQEVFFGVMLAHIFFKWFNEERQNEDQITERALAKAQAQKEMNERFRV</sequence>
<dbReference type="Proteomes" id="UP000044136">
    <property type="component" value="Unassembled WGS sequence"/>
</dbReference>
<feature type="transmembrane region" description="Helical" evidence="6">
    <location>
        <begin position="81"/>
        <end position="101"/>
    </location>
</feature>
<dbReference type="OrthoDB" id="128422at2"/>
<dbReference type="GO" id="GO:0005886">
    <property type="term" value="C:plasma membrane"/>
    <property type="evidence" value="ECO:0007669"/>
    <property type="project" value="UniProtKB-SubCell"/>
</dbReference>
<evidence type="ECO:0000313" key="7">
    <source>
        <dbReference type="EMBL" id="CDZ99377.1"/>
    </source>
</evidence>
<feature type="transmembrane region" description="Helical" evidence="6">
    <location>
        <begin position="224"/>
        <end position="247"/>
    </location>
</feature>
<keyword evidence="2" id="KW-1003">Cell membrane</keyword>
<dbReference type="RefSeq" id="WP_035807954.1">
    <property type="nucleotide sequence ID" value="NZ_CCSE01000001.1"/>
</dbReference>
<dbReference type="Pfam" id="PF09678">
    <property type="entry name" value="Caa3_CtaG"/>
    <property type="match status" value="1"/>
</dbReference>
<dbReference type="EMBL" id="CCSE01000001">
    <property type="protein sequence ID" value="CDZ99377.1"/>
    <property type="molecule type" value="Genomic_DNA"/>
</dbReference>
<reference evidence="7 8" key="1">
    <citation type="submission" date="2014-07" db="EMBL/GenBank/DDBJ databases">
        <authorList>
            <person name="Urmite Genomes Urmite Genomes"/>
        </authorList>
    </citation>
    <scope>NUCLEOTIDE SEQUENCE [LARGE SCALE GENOMIC DNA]</scope>
    <source>
        <strain evidence="7 8">13MG44_air</strain>
    </source>
</reference>
<evidence type="ECO:0000256" key="5">
    <source>
        <dbReference type="ARBA" id="ARBA00023136"/>
    </source>
</evidence>
<evidence type="ECO:0000256" key="6">
    <source>
        <dbReference type="SAM" id="Phobius"/>
    </source>
</evidence>
<evidence type="ECO:0000256" key="3">
    <source>
        <dbReference type="ARBA" id="ARBA00022692"/>
    </source>
</evidence>
<evidence type="ECO:0000313" key="8">
    <source>
        <dbReference type="Proteomes" id="UP000044136"/>
    </source>
</evidence>
<protein>
    <submittedName>
        <fullName evidence="7">Cytochrome c oxidase caa3 assembly factor (Caa3_CtaG)</fullName>
    </submittedName>
</protein>
<keyword evidence="3 6" id="KW-0812">Transmembrane</keyword>
<keyword evidence="5 6" id="KW-0472">Membrane</keyword>
<feature type="transmembrane region" description="Helical" evidence="6">
    <location>
        <begin position="187"/>
        <end position="212"/>
    </location>
</feature>